<reference evidence="5 6" key="1">
    <citation type="journal article" date="2021" name="Nat. Commun.">
        <title>Genetic determinants of endophytism in the Arabidopsis root mycobiome.</title>
        <authorList>
            <person name="Mesny F."/>
            <person name="Miyauchi S."/>
            <person name="Thiergart T."/>
            <person name="Pickel B."/>
            <person name="Atanasova L."/>
            <person name="Karlsson M."/>
            <person name="Huettel B."/>
            <person name="Barry K.W."/>
            <person name="Haridas S."/>
            <person name="Chen C."/>
            <person name="Bauer D."/>
            <person name="Andreopoulos W."/>
            <person name="Pangilinan J."/>
            <person name="LaButti K."/>
            <person name="Riley R."/>
            <person name="Lipzen A."/>
            <person name="Clum A."/>
            <person name="Drula E."/>
            <person name="Henrissat B."/>
            <person name="Kohler A."/>
            <person name="Grigoriev I.V."/>
            <person name="Martin F.M."/>
            <person name="Hacquard S."/>
        </authorList>
    </citation>
    <scope>NUCLEOTIDE SEQUENCE [LARGE SCALE GENOMIC DNA]</scope>
    <source>
        <strain evidence="5 6">MPI-CAGE-CH-0241</strain>
    </source>
</reference>
<protein>
    <recommendedName>
        <fullName evidence="4">NmrA-like domain-containing protein</fullName>
    </recommendedName>
</protein>
<dbReference type="GO" id="GO:0016491">
    <property type="term" value="F:oxidoreductase activity"/>
    <property type="evidence" value="ECO:0007669"/>
    <property type="project" value="UniProtKB-KW"/>
</dbReference>
<dbReference type="AlphaFoldDB" id="A0A9P8W0T4"/>
<evidence type="ECO:0000313" key="5">
    <source>
        <dbReference type="EMBL" id="KAH6887065.1"/>
    </source>
</evidence>
<keyword evidence="6" id="KW-1185">Reference proteome</keyword>
<dbReference type="InterPro" id="IPR036291">
    <property type="entry name" value="NAD(P)-bd_dom_sf"/>
</dbReference>
<organism evidence="5 6">
    <name type="scientific">Thelonectria olida</name>
    <dbReference type="NCBI Taxonomy" id="1576542"/>
    <lineage>
        <taxon>Eukaryota</taxon>
        <taxon>Fungi</taxon>
        <taxon>Dikarya</taxon>
        <taxon>Ascomycota</taxon>
        <taxon>Pezizomycotina</taxon>
        <taxon>Sordariomycetes</taxon>
        <taxon>Hypocreomycetidae</taxon>
        <taxon>Hypocreales</taxon>
        <taxon>Nectriaceae</taxon>
        <taxon>Thelonectria</taxon>
    </lineage>
</organism>
<dbReference type="EMBL" id="JAGPYM010000015">
    <property type="protein sequence ID" value="KAH6887065.1"/>
    <property type="molecule type" value="Genomic_DNA"/>
</dbReference>
<dbReference type="SUPFAM" id="SSF51735">
    <property type="entry name" value="NAD(P)-binding Rossmann-fold domains"/>
    <property type="match status" value="1"/>
</dbReference>
<dbReference type="InterPro" id="IPR051164">
    <property type="entry name" value="NmrA-like_oxidored"/>
</dbReference>
<accession>A0A9P8W0T4</accession>
<evidence type="ECO:0000256" key="1">
    <source>
        <dbReference type="ARBA" id="ARBA00006328"/>
    </source>
</evidence>
<feature type="domain" description="NmrA-like" evidence="4">
    <location>
        <begin position="3"/>
        <end position="253"/>
    </location>
</feature>
<evidence type="ECO:0000256" key="3">
    <source>
        <dbReference type="ARBA" id="ARBA00023002"/>
    </source>
</evidence>
<dbReference type="InterPro" id="IPR008030">
    <property type="entry name" value="NmrA-like"/>
</dbReference>
<name>A0A9P8W0T4_9HYPO</name>
<evidence type="ECO:0000259" key="4">
    <source>
        <dbReference type="Pfam" id="PF05368"/>
    </source>
</evidence>
<proteinExistence type="inferred from homology"/>
<dbReference type="OrthoDB" id="419598at2759"/>
<dbReference type="GO" id="GO:0005634">
    <property type="term" value="C:nucleus"/>
    <property type="evidence" value="ECO:0007669"/>
    <property type="project" value="TreeGrafter"/>
</dbReference>
<evidence type="ECO:0000313" key="6">
    <source>
        <dbReference type="Proteomes" id="UP000777438"/>
    </source>
</evidence>
<comment type="caution">
    <text evidence="5">The sequence shown here is derived from an EMBL/GenBank/DDBJ whole genome shotgun (WGS) entry which is preliminary data.</text>
</comment>
<dbReference type="Pfam" id="PF05368">
    <property type="entry name" value="NmrA"/>
    <property type="match status" value="1"/>
</dbReference>
<comment type="similarity">
    <text evidence="1">Belongs to the NmrA-type oxidoreductase family.</text>
</comment>
<keyword evidence="3" id="KW-0560">Oxidoreductase</keyword>
<dbReference type="Gene3D" id="3.40.50.720">
    <property type="entry name" value="NAD(P)-binding Rossmann-like Domain"/>
    <property type="match status" value="1"/>
</dbReference>
<sequence>MATSQVFVTGATGTVGGALARQLRAINLGVKTTTRNPDSAEAKALQAIGVEVIGGDWDDEHALNEAILGCQMIFINLYPVFNDASKELQQAQNIIRIARAARVKRVVYSSIFPVQDHANPDGPLAQVRKYKQRIEEEVSNAGFESWMILRPGFFMANFLRGKVLMYPGATETGVFTSAYRADTRLPLIDPEDIAKFAIAAFQKPGAFNGKTIELAGEVLSFDESLHLLSNVAGRSLRGNYLSDEEIAKQMATNPFLGSQIAARNMADLVNMDQVQSWGVPMGTFADFLQRERVAVRETYRNVKE</sequence>
<keyword evidence="2" id="KW-0521">NADP</keyword>
<gene>
    <name evidence="5" type="ORF">B0T10DRAFT_575564</name>
</gene>
<dbReference type="Proteomes" id="UP000777438">
    <property type="component" value="Unassembled WGS sequence"/>
</dbReference>
<dbReference type="PANTHER" id="PTHR42748:SF30">
    <property type="entry name" value="NMRA-LIKE DOMAIN-CONTAINING PROTEIN"/>
    <property type="match status" value="1"/>
</dbReference>
<evidence type="ECO:0000256" key="2">
    <source>
        <dbReference type="ARBA" id="ARBA00022857"/>
    </source>
</evidence>
<dbReference type="PANTHER" id="PTHR42748">
    <property type="entry name" value="NITROGEN METABOLITE REPRESSION PROTEIN NMRA FAMILY MEMBER"/>
    <property type="match status" value="1"/>
</dbReference>